<evidence type="ECO:0000313" key="1">
    <source>
        <dbReference type="EMBL" id="VYT74355.1"/>
    </source>
</evidence>
<dbReference type="EMBL" id="CACRUQ010000005">
    <property type="protein sequence ID" value="VYT74355.1"/>
    <property type="molecule type" value="Genomic_DNA"/>
</dbReference>
<organism evidence="1">
    <name type="scientific">[Ruminococcus] torques</name>
    <dbReference type="NCBI Taxonomy" id="33039"/>
    <lineage>
        <taxon>Bacteria</taxon>
        <taxon>Bacillati</taxon>
        <taxon>Bacillota</taxon>
        <taxon>Clostridia</taxon>
        <taxon>Lachnospirales</taxon>
        <taxon>Lachnospiraceae</taxon>
        <taxon>Mediterraneibacter</taxon>
    </lineage>
</organism>
<accession>A0A6N2Z489</accession>
<proteinExistence type="predicted"/>
<dbReference type="RefSeq" id="WP_161117564.1">
    <property type="nucleotide sequence ID" value="NZ_CACRUQ010000005.1"/>
</dbReference>
<sequence length="69" mass="7909">MKVFRMVDVEKIEKMLADGKTVVVEWHTPYEAGNKVETVKYVRWDGLVFTTGDCVYTGIDKLIDIREAA</sequence>
<dbReference type="AlphaFoldDB" id="A0A6N2Z489"/>
<gene>
    <name evidence="1" type="ORF">RTLFYP15_00613</name>
</gene>
<name>A0A6N2Z489_9FIRM</name>
<protein>
    <submittedName>
        <fullName evidence="1">Uncharacterized protein</fullName>
    </submittedName>
</protein>
<reference evidence="1" key="1">
    <citation type="submission" date="2019-11" db="EMBL/GenBank/DDBJ databases">
        <authorList>
            <person name="Feng L."/>
        </authorList>
    </citation>
    <scope>NUCLEOTIDE SEQUENCE</scope>
    <source>
        <strain evidence="1">RtorquesLFYP15</strain>
    </source>
</reference>